<organism evidence="2 3">
    <name type="scientific">Amycolatopsis albidoflavus</name>
    <dbReference type="NCBI Taxonomy" id="102226"/>
    <lineage>
        <taxon>Bacteria</taxon>
        <taxon>Bacillati</taxon>
        <taxon>Actinomycetota</taxon>
        <taxon>Actinomycetes</taxon>
        <taxon>Pseudonocardiales</taxon>
        <taxon>Pseudonocardiaceae</taxon>
        <taxon>Amycolatopsis</taxon>
    </lineage>
</organism>
<dbReference type="EMBL" id="JBHUKQ010000015">
    <property type="protein sequence ID" value="MFD2484246.1"/>
    <property type="molecule type" value="Genomic_DNA"/>
</dbReference>
<dbReference type="SUPFAM" id="SSF54593">
    <property type="entry name" value="Glyoxalase/Bleomycin resistance protein/Dihydroxybiphenyl dioxygenase"/>
    <property type="match status" value="1"/>
</dbReference>
<dbReference type="Gene3D" id="3.30.720.110">
    <property type="match status" value="1"/>
</dbReference>
<evidence type="ECO:0000313" key="2">
    <source>
        <dbReference type="EMBL" id="MFD2484246.1"/>
    </source>
</evidence>
<dbReference type="Pfam" id="PF00903">
    <property type="entry name" value="Glyoxalase"/>
    <property type="match status" value="1"/>
</dbReference>
<accession>A0ABW5I4J1</accession>
<feature type="domain" description="VOC" evidence="1">
    <location>
        <begin position="11"/>
        <end position="133"/>
    </location>
</feature>
<name>A0ABW5I4J1_9PSEU</name>
<dbReference type="Gene3D" id="3.30.720.120">
    <property type="match status" value="1"/>
</dbReference>
<dbReference type="InterPro" id="IPR037523">
    <property type="entry name" value="VOC_core"/>
</dbReference>
<dbReference type="PROSITE" id="PS51819">
    <property type="entry name" value="VOC"/>
    <property type="match status" value="1"/>
</dbReference>
<evidence type="ECO:0000313" key="3">
    <source>
        <dbReference type="Proteomes" id="UP001597542"/>
    </source>
</evidence>
<gene>
    <name evidence="2" type="ORF">ACFSUT_28495</name>
</gene>
<dbReference type="CDD" id="cd07246">
    <property type="entry name" value="VOC_like"/>
    <property type="match status" value="1"/>
</dbReference>
<dbReference type="PANTHER" id="PTHR34109">
    <property type="entry name" value="BNAUNNG04460D PROTEIN-RELATED"/>
    <property type="match status" value="1"/>
</dbReference>
<dbReference type="InterPro" id="IPR029068">
    <property type="entry name" value="Glyas_Bleomycin-R_OHBP_Dase"/>
</dbReference>
<dbReference type="InterPro" id="IPR004360">
    <property type="entry name" value="Glyas_Fos-R_dOase_dom"/>
</dbReference>
<dbReference type="Proteomes" id="UP001597542">
    <property type="component" value="Unassembled WGS sequence"/>
</dbReference>
<evidence type="ECO:0000259" key="1">
    <source>
        <dbReference type="PROSITE" id="PS51819"/>
    </source>
</evidence>
<dbReference type="RefSeq" id="WP_344274553.1">
    <property type="nucleotide sequence ID" value="NZ_BAAAHV010000012.1"/>
</dbReference>
<comment type="caution">
    <text evidence="2">The sequence shown here is derived from an EMBL/GenBank/DDBJ whole genome shotgun (WGS) entry which is preliminary data.</text>
</comment>
<proteinExistence type="predicted"/>
<reference evidence="3" key="1">
    <citation type="journal article" date="2019" name="Int. J. Syst. Evol. Microbiol.">
        <title>The Global Catalogue of Microorganisms (GCM) 10K type strain sequencing project: providing services to taxonomists for standard genome sequencing and annotation.</title>
        <authorList>
            <consortium name="The Broad Institute Genomics Platform"/>
            <consortium name="The Broad Institute Genome Sequencing Center for Infectious Disease"/>
            <person name="Wu L."/>
            <person name="Ma J."/>
        </authorList>
    </citation>
    <scope>NUCLEOTIDE SEQUENCE [LARGE SCALE GENOMIC DNA]</scope>
    <source>
        <strain evidence="3">CGMCC 4.7638</strain>
    </source>
</reference>
<sequence length="156" mass="16452">MAARATPDRYRNAAIAHVMVDGAAAAIQFYAQAFGAEELFRIARPDGRIMHAEIIIEGSVVMVGDAEGLFKAPGQLGGSTVGLHIFVENVDALGARAADAGAELLQPPTDMFYGARTVMLRDPFGHVWVLLHQQEDVPPAEIARRGAESLGSAAAG</sequence>
<dbReference type="PANTHER" id="PTHR34109:SF1">
    <property type="entry name" value="VOC DOMAIN-CONTAINING PROTEIN"/>
    <property type="match status" value="1"/>
</dbReference>
<keyword evidence="3" id="KW-1185">Reference proteome</keyword>
<protein>
    <submittedName>
        <fullName evidence="2">VOC family protein</fullName>
    </submittedName>
</protein>